<name>A0A7I9YTM2_MYCBU</name>
<dbReference type="Pfam" id="PF00934">
    <property type="entry name" value="PE"/>
    <property type="match status" value="1"/>
</dbReference>
<proteinExistence type="predicted"/>
<dbReference type="AlphaFoldDB" id="A0A7I9YTM2"/>
<comment type="caution">
    <text evidence="2">The sequence shown here is derived from an EMBL/GenBank/DDBJ whole genome shotgun (WGS) entry which is preliminary data.</text>
</comment>
<feature type="domain" description="PE" evidence="1">
    <location>
        <begin position="7"/>
        <end position="95"/>
    </location>
</feature>
<reference evidence="2 3" key="1">
    <citation type="journal article" date="2019" name="Emerg. Microbes Infect.">
        <title>Comprehensive subspecies identification of 175 nontuberculous mycobacteria species based on 7547 genomic profiles.</title>
        <authorList>
            <person name="Matsumoto Y."/>
            <person name="Kinjo T."/>
            <person name="Motooka D."/>
            <person name="Nabeya D."/>
            <person name="Jung N."/>
            <person name="Uechi K."/>
            <person name="Horii T."/>
            <person name="Iida T."/>
            <person name="Fujita J."/>
            <person name="Nakamura S."/>
        </authorList>
    </citation>
    <scope>NUCLEOTIDE SEQUENCE [LARGE SCALE GENOMIC DNA]</scope>
    <source>
        <strain evidence="2 3">JCM 30725</strain>
    </source>
</reference>
<dbReference type="Gene3D" id="1.10.287.850">
    <property type="entry name" value="HP0062-like domain"/>
    <property type="match status" value="1"/>
</dbReference>
<protein>
    <submittedName>
        <fullName evidence="2">PE family protein</fullName>
    </submittedName>
</protein>
<sequence>MSSFTFVSPEAVTAAAAELAEIGSTVNSANAAAAVPTTQVIAAASDEVSTAIAALFSTSGQQFQALSAQAATIHGEFVKLLSGGAAQYVSTELANAQQTLANAIGAGQSAVSAAETQTVLPPLSFPTPFGEFALNYSEVYPDGLNGPLSSSLRVTTPLGSLVWETNGIMSETGKVITTTGGTLITPPAVPFLAALAGPYITGGASLSNSTNAFFNAVQTGNPLGAAVAWLGAPFNFTGAVLFGHETISIPLGEEIGAYPRTFHIPFGGLFAPAQPIRVTSPTYTIDNPIWNPPGVEAVSLAHDIAYSGTQFGGFFPVLLNTIVSTFLR</sequence>
<evidence type="ECO:0000313" key="3">
    <source>
        <dbReference type="Proteomes" id="UP000465360"/>
    </source>
</evidence>
<gene>
    <name evidence="2" type="primary">PE17</name>
    <name evidence="2" type="ORF">MBOU_40820</name>
</gene>
<dbReference type="SUPFAM" id="SSF140459">
    <property type="entry name" value="PE/PPE dimer-like"/>
    <property type="match status" value="1"/>
</dbReference>
<dbReference type="Proteomes" id="UP000465360">
    <property type="component" value="Unassembled WGS sequence"/>
</dbReference>
<accession>A0A7I9YTM2</accession>
<dbReference type="InterPro" id="IPR038332">
    <property type="entry name" value="PPE_sf"/>
</dbReference>
<evidence type="ECO:0000259" key="1">
    <source>
        <dbReference type="Pfam" id="PF00934"/>
    </source>
</evidence>
<dbReference type="RefSeq" id="WP_163716021.1">
    <property type="nucleotide sequence ID" value="NZ_BLKZ01000001.1"/>
</dbReference>
<evidence type="ECO:0000313" key="2">
    <source>
        <dbReference type="EMBL" id="GFG92040.1"/>
    </source>
</evidence>
<organism evidence="2 3">
    <name type="scientific">Mycobacterium bourgelatii</name>
    <dbReference type="NCBI Taxonomy" id="1273442"/>
    <lineage>
        <taxon>Bacteria</taxon>
        <taxon>Bacillati</taxon>
        <taxon>Actinomycetota</taxon>
        <taxon>Actinomycetes</taxon>
        <taxon>Mycobacteriales</taxon>
        <taxon>Mycobacteriaceae</taxon>
        <taxon>Mycobacterium</taxon>
    </lineage>
</organism>
<dbReference type="InterPro" id="IPR000084">
    <property type="entry name" value="PE-PGRS_N"/>
</dbReference>
<dbReference type="EMBL" id="BLKZ01000001">
    <property type="protein sequence ID" value="GFG92040.1"/>
    <property type="molecule type" value="Genomic_DNA"/>
</dbReference>
<keyword evidence="3" id="KW-1185">Reference proteome</keyword>